<feature type="transmembrane region" description="Helical" evidence="6">
    <location>
        <begin position="82"/>
        <end position="101"/>
    </location>
</feature>
<dbReference type="RefSeq" id="WP_124302917.1">
    <property type="nucleotide sequence ID" value="NZ_CP118137.1"/>
</dbReference>
<sequence>MTLPADIVRRQHSAQLPRYLLVGALATLSHYGVFLLALELTTQLTASLLGAALGTAISYQGNRRWTFARRNQATRPWQLLRFCLTALAYNLGNALLMLVLLNQWPGSPLFMQMLSTASLTLMTYWINRTWTFKNEVA</sequence>
<feature type="domain" description="GtrA/DPMS transmembrane" evidence="7">
    <location>
        <begin position="18"/>
        <end position="132"/>
    </location>
</feature>
<comment type="subcellular location">
    <subcellularLocation>
        <location evidence="1">Membrane</location>
        <topology evidence="1">Multi-pass membrane protein</topology>
    </subcellularLocation>
</comment>
<accession>A0AAX3FMP8</accession>
<dbReference type="Pfam" id="PF04138">
    <property type="entry name" value="GtrA_DPMS_TM"/>
    <property type="match status" value="1"/>
</dbReference>
<evidence type="ECO:0000256" key="3">
    <source>
        <dbReference type="ARBA" id="ARBA00022692"/>
    </source>
</evidence>
<name>A0AAX3FMP8_9PSED</name>
<keyword evidence="3 6" id="KW-0812">Transmembrane</keyword>
<evidence type="ECO:0000313" key="8">
    <source>
        <dbReference type="EMBL" id="VEF72032.1"/>
    </source>
</evidence>
<evidence type="ECO:0000256" key="6">
    <source>
        <dbReference type="SAM" id="Phobius"/>
    </source>
</evidence>
<feature type="transmembrane region" description="Helical" evidence="6">
    <location>
        <begin position="44"/>
        <end position="61"/>
    </location>
</feature>
<proteinExistence type="inferred from homology"/>
<evidence type="ECO:0000256" key="2">
    <source>
        <dbReference type="ARBA" id="ARBA00009399"/>
    </source>
</evidence>
<keyword evidence="4 6" id="KW-1133">Transmembrane helix</keyword>
<dbReference type="InterPro" id="IPR051401">
    <property type="entry name" value="GtrA_CellWall_Glycosyl"/>
</dbReference>
<evidence type="ECO:0000256" key="4">
    <source>
        <dbReference type="ARBA" id="ARBA00022989"/>
    </source>
</evidence>
<feature type="transmembrane region" description="Helical" evidence="6">
    <location>
        <begin position="19"/>
        <end position="38"/>
    </location>
</feature>
<gene>
    <name evidence="8" type="ORF">NCTC7357_00266</name>
</gene>
<comment type="similarity">
    <text evidence="2">Belongs to the GtrA family.</text>
</comment>
<dbReference type="Proteomes" id="UP000277437">
    <property type="component" value="Chromosome"/>
</dbReference>
<dbReference type="PANTHER" id="PTHR38459">
    <property type="entry name" value="PROPHAGE BACTOPRENOL-LINKED GLUCOSE TRANSLOCASE HOMOLOG"/>
    <property type="match status" value="1"/>
</dbReference>
<dbReference type="InterPro" id="IPR007267">
    <property type="entry name" value="GtrA_DPMS_TM"/>
</dbReference>
<evidence type="ECO:0000256" key="1">
    <source>
        <dbReference type="ARBA" id="ARBA00004141"/>
    </source>
</evidence>
<dbReference type="PANTHER" id="PTHR38459:SF1">
    <property type="entry name" value="PROPHAGE BACTOPRENOL-LINKED GLUCOSE TRANSLOCASE HOMOLOG"/>
    <property type="match status" value="1"/>
</dbReference>
<dbReference type="AlphaFoldDB" id="A0AAX3FMP8"/>
<dbReference type="GO" id="GO:0000271">
    <property type="term" value="P:polysaccharide biosynthetic process"/>
    <property type="evidence" value="ECO:0007669"/>
    <property type="project" value="InterPro"/>
</dbReference>
<dbReference type="EMBL" id="LR134334">
    <property type="protein sequence ID" value="VEF72032.1"/>
    <property type="molecule type" value="Genomic_DNA"/>
</dbReference>
<keyword evidence="5 6" id="KW-0472">Membrane</keyword>
<evidence type="ECO:0000313" key="9">
    <source>
        <dbReference type="Proteomes" id="UP000277437"/>
    </source>
</evidence>
<organism evidence="8 9">
    <name type="scientific">Pseudomonas chlororaphis</name>
    <dbReference type="NCBI Taxonomy" id="587753"/>
    <lineage>
        <taxon>Bacteria</taxon>
        <taxon>Pseudomonadati</taxon>
        <taxon>Pseudomonadota</taxon>
        <taxon>Gammaproteobacteria</taxon>
        <taxon>Pseudomonadales</taxon>
        <taxon>Pseudomonadaceae</taxon>
        <taxon>Pseudomonas</taxon>
    </lineage>
</organism>
<protein>
    <submittedName>
        <fullName evidence="8">GtrA family protein</fullName>
    </submittedName>
</protein>
<evidence type="ECO:0000259" key="7">
    <source>
        <dbReference type="Pfam" id="PF04138"/>
    </source>
</evidence>
<dbReference type="GO" id="GO:0005886">
    <property type="term" value="C:plasma membrane"/>
    <property type="evidence" value="ECO:0007669"/>
    <property type="project" value="TreeGrafter"/>
</dbReference>
<reference evidence="8 9" key="1">
    <citation type="submission" date="2018-12" db="EMBL/GenBank/DDBJ databases">
        <authorList>
            <consortium name="Pathogen Informatics"/>
        </authorList>
    </citation>
    <scope>NUCLEOTIDE SEQUENCE [LARGE SCALE GENOMIC DNA]</scope>
    <source>
        <strain evidence="8 9">NCTC7357</strain>
    </source>
</reference>
<evidence type="ECO:0000256" key="5">
    <source>
        <dbReference type="ARBA" id="ARBA00023136"/>
    </source>
</evidence>